<reference evidence="2 3" key="2">
    <citation type="journal article" date="2012" name="Stand. Genomic Sci.">
        <title>Complete genome sequence of the thermophilic sulfate-reducing ocean bacterium Thermodesulfatator indicus type strain (CIR29812(T)).</title>
        <authorList>
            <person name="Anderson I."/>
            <person name="Saunders E."/>
            <person name="Lapidus A."/>
            <person name="Nolan M."/>
            <person name="Lucas S."/>
            <person name="Tice H."/>
            <person name="Del Rio T.G."/>
            <person name="Cheng J.F."/>
            <person name="Han C."/>
            <person name="Tapia R."/>
            <person name="Goodwin L.A."/>
            <person name="Pitluck S."/>
            <person name="Liolios K."/>
            <person name="Mavromatis K."/>
            <person name="Pagani I."/>
            <person name="Ivanova N."/>
            <person name="Mikhailova N."/>
            <person name="Pati A."/>
            <person name="Chen A."/>
            <person name="Palaniappan K."/>
            <person name="Land M."/>
            <person name="Hauser L."/>
            <person name="Jeffries C.D."/>
            <person name="Chang Y.J."/>
            <person name="Brambilla E.M."/>
            <person name="Rohde M."/>
            <person name="Spring S."/>
            <person name="Goker M."/>
            <person name="Detter J.C."/>
            <person name="Woyke T."/>
            <person name="Bristow J."/>
            <person name="Eisen J.A."/>
            <person name="Markowitz V."/>
            <person name="Hugenholtz P."/>
            <person name="Kyrpides N.C."/>
            <person name="Klenk H.P."/>
        </authorList>
    </citation>
    <scope>NUCLEOTIDE SEQUENCE [LARGE SCALE GENOMIC DNA]</scope>
    <source>
        <strain evidence="3">DSM 15286 / JCM 11887 / CIR29812</strain>
    </source>
</reference>
<dbReference type="SUPFAM" id="SSF102114">
    <property type="entry name" value="Radical SAM enzymes"/>
    <property type="match status" value="1"/>
</dbReference>
<dbReference type="PaxDb" id="667014-Thein_2139"/>
<dbReference type="NCBIfam" id="TIGR03960">
    <property type="entry name" value="rSAM_fuse_unch"/>
    <property type="match status" value="1"/>
</dbReference>
<dbReference type="GO" id="GO:0003824">
    <property type="term" value="F:catalytic activity"/>
    <property type="evidence" value="ECO:0007669"/>
    <property type="project" value="InterPro"/>
</dbReference>
<dbReference type="AlphaFoldDB" id="F8ADG9"/>
<dbReference type="CDD" id="cd01335">
    <property type="entry name" value="Radical_SAM"/>
    <property type="match status" value="1"/>
</dbReference>
<dbReference type="InterPro" id="IPR045784">
    <property type="entry name" value="Radical_SAM_N2"/>
</dbReference>
<dbReference type="PROSITE" id="PS51918">
    <property type="entry name" value="RADICAL_SAM"/>
    <property type="match status" value="1"/>
</dbReference>
<dbReference type="SFLD" id="SFLDG01082">
    <property type="entry name" value="B12-binding_domain_containing"/>
    <property type="match status" value="1"/>
</dbReference>
<dbReference type="PANTHER" id="PTHR42731:SF1">
    <property type="entry name" value="RADICAL SAM DOMAIN PROTEIN"/>
    <property type="match status" value="1"/>
</dbReference>
<dbReference type="InterPro" id="IPR006638">
    <property type="entry name" value="Elp3/MiaA/NifB-like_rSAM"/>
</dbReference>
<dbReference type="Pfam" id="PF19864">
    <property type="entry name" value="Radical_SAM_N2"/>
    <property type="match status" value="1"/>
</dbReference>
<dbReference type="InParanoid" id="F8ADG9"/>
<dbReference type="InterPro" id="IPR023862">
    <property type="entry name" value="CHP03960_rSAM"/>
</dbReference>
<sequence>MAMSNWASRFEEILAKVRKPSRYLGREINTVFRPFEEVRLRVCLVFPDLYEVGMSHIGLLILYLILSQREDIFVDRAYAPARDLEELLRKEKIPYLSLTARRPLKDFDLIGMSFPYELCATNLVNILELSGIPLLARERRENDPIILGGGSVVSNPEPVADFYDALIIGEGEEAILEVVDVMTSAREARASRKEILNALSEIPGIYVPSFFKPVYEKGRFKALEPLKPDYEKIKRRVVPDLDVVPYDWRPIVPWMEIAHDRLALEISRGCTRGCRFCQASSFYRPVRERSPKRLLEMAEEGLAATGWDEISFLSLSAGDYTCLTELIVGFNRRFLPEKIAISLPSLRVGSLNETIISEIRKVRKTGFTLAPEAGTERLRRVINKDIREEDLFDTALKAFEAGWRHLKLYFMIGLPTETEKDLEGIVRLSKRLTRIKGRIGPQVNVSVSTFVPKPHTAFQWERQITLAETREKLTWLKKALSGRKLKFKWHKPEQSFLEGVFSRGDRRLSALILEAYRRGARLDSWSDEFNFDVWLSAAESLGLDLEDFLRPRALDEPLPWDHLDLGVTKEFLLAEREHSLAQEISPDCRYKKCLKCGVCDFKVIKNVLAKDCEFPPVEPPKIEEEGRFTYRLIYQKRGFLRFLSQIELMNQFHRAVRRAKLPVAFSEGFHPLPRISFAKALPVGVESLGEIAAIELLKQLEPDEIKFRLNQELPEEIKVLDVSFSSPKEALEVPDEVLYEIILPEPVPQEKIDAFMAKRSVTLRVRRGKKIKELELRPFVLNLKTQGNRLLLILFEPREGGVRAQEVVAALLEVSPEELEVKRIVKKQIL</sequence>
<dbReference type="GO" id="GO:0051536">
    <property type="term" value="F:iron-sulfur cluster binding"/>
    <property type="evidence" value="ECO:0007669"/>
    <property type="project" value="InterPro"/>
</dbReference>
<dbReference type="InterPro" id="IPR058240">
    <property type="entry name" value="rSAM_sf"/>
</dbReference>
<evidence type="ECO:0000313" key="3">
    <source>
        <dbReference type="Proteomes" id="UP000006793"/>
    </source>
</evidence>
<protein>
    <recommendedName>
        <fullName evidence="1">Radical SAM core domain-containing protein</fullName>
    </recommendedName>
</protein>
<dbReference type="Gene3D" id="3.40.50.280">
    <property type="entry name" value="Cobalamin-binding domain"/>
    <property type="match status" value="1"/>
</dbReference>
<dbReference type="PATRIC" id="fig|667014.3.peg.2197"/>
<dbReference type="Pfam" id="PF04055">
    <property type="entry name" value="Radical_SAM"/>
    <property type="match status" value="1"/>
</dbReference>
<dbReference type="eggNOG" id="COG1032">
    <property type="taxonomic scope" value="Bacteria"/>
</dbReference>
<dbReference type="InterPro" id="IPR018768">
    <property type="entry name" value="DUF2344"/>
</dbReference>
<dbReference type="HOGENOM" id="CLU_011543_2_0_0"/>
<dbReference type="SMART" id="SM00729">
    <property type="entry name" value="Elp3"/>
    <property type="match status" value="1"/>
</dbReference>
<dbReference type="KEGG" id="tid:Thein_2139"/>
<evidence type="ECO:0000259" key="1">
    <source>
        <dbReference type="PROSITE" id="PS51918"/>
    </source>
</evidence>
<dbReference type="OrthoDB" id="9806827at2"/>
<dbReference type="Proteomes" id="UP000006793">
    <property type="component" value="Chromosome"/>
</dbReference>
<accession>F8ADG9</accession>
<dbReference type="InterPro" id="IPR007197">
    <property type="entry name" value="rSAM"/>
</dbReference>
<proteinExistence type="predicted"/>
<feature type="domain" description="Radical SAM core" evidence="1">
    <location>
        <begin position="256"/>
        <end position="483"/>
    </location>
</feature>
<dbReference type="EMBL" id="CP002683">
    <property type="protein sequence ID" value="AEH45987.1"/>
    <property type="molecule type" value="Genomic_DNA"/>
</dbReference>
<name>F8ADG9_THEID</name>
<dbReference type="eggNOG" id="COG5011">
    <property type="taxonomic scope" value="Bacteria"/>
</dbReference>
<evidence type="ECO:0000313" key="2">
    <source>
        <dbReference type="EMBL" id="AEH45987.1"/>
    </source>
</evidence>
<dbReference type="Pfam" id="PF10105">
    <property type="entry name" value="DUF2344"/>
    <property type="match status" value="1"/>
</dbReference>
<gene>
    <name evidence="2" type="ordered locus">Thein_2139</name>
</gene>
<dbReference type="STRING" id="667014.Thein_2139"/>
<keyword evidence="3" id="KW-1185">Reference proteome</keyword>
<dbReference type="PANTHER" id="PTHR42731">
    <property type="entry name" value="SLL1084 PROTEIN"/>
    <property type="match status" value="1"/>
</dbReference>
<organism evidence="2 3">
    <name type="scientific">Thermodesulfatator indicus (strain DSM 15286 / JCM 11887 / CIR29812)</name>
    <dbReference type="NCBI Taxonomy" id="667014"/>
    <lineage>
        <taxon>Bacteria</taxon>
        <taxon>Pseudomonadati</taxon>
        <taxon>Thermodesulfobacteriota</taxon>
        <taxon>Thermodesulfobacteria</taxon>
        <taxon>Thermodesulfobacteriales</taxon>
        <taxon>Thermodesulfatatoraceae</taxon>
        <taxon>Thermodesulfatator</taxon>
    </lineage>
</organism>
<dbReference type="SFLD" id="SFLDS00029">
    <property type="entry name" value="Radical_SAM"/>
    <property type="match status" value="1"/>
</dbReference>
<reference evidence="3" key="1">
    <citation type="submission" date="2011-04" db="EMBL/GenBank/DDBJ databases">
        <title>The complete genome of Thermodesulfatator indicus DSM 15286.</title>
        <authorList>
            <person name="Lucas S."/>
            <person name="Copeland A."/>
            <person name="Lapidus A."/>
            <person name="Bruce D."/>
            <person name="Goodwin L."/>
            <person name="Pitluck S."/>
            <person name="Peters L."/>
            <person name="Kyrpides N."/>
            <person name="Mavromatis K."/>
            <person name="Pagani I."/>
            <person name="Ivanova N."/>
            <person name="Saunders L."/>
            <person name="Detter J.C."/>
            <person name="Tapia R."/>
            <person name="Han C."/>
            <person name="Land M."/>
            <person name="Hauser L."/>
            <person name="Markowitz V."/>
            <person name="Cheng J.-F."/>
            <person name="Hugenholtz P."/>
            <person name="Woyke T."/>
            <person name="Wu D."/>
            <person name="Spring S."/>
            <person name="Schroeder M."/>
            <person name="Brambilla E."/>
            <person name="Klenk H.-P."/>
            <person name="Eisen J.A."/>
        </authorList>
    </citation>
    <scope>NUCLEOTIDE SEQUENCE [LARGE SCALE GENOMIC DNA]</scope>
    <source>
        <strain evidence="3">DSM 15286 / JCM 11887 / CIR29812</strain>
    </source>
</reference>
<dbReference type="NCBIfam" id="TIGR03936">
    <property type="entry name" value="sam_1_link_chp"/>
    <property type="match status" value="1"/>
</dbReference>
<dbReference type="InterPro" id="IPR023404">
    <property type="entry name" value="rSAM_horseshoe"/>
</dbReference>
<dbReference type="Gene3D" id="3.80.30.20">
    <property type="entry name" value="tm_1862 like domain"/>
    <property type="match status" value="1"/>
</dbReference>